<dbReference type="GO" id="GO:0000139">
    <property type="term" value="C:Golgi membrane"/>
    <property type="evidence" value="ECO:0007669"/>
    <property type="project" value="UniProtKB-SubCell"/>
</dbReference>
<protein>
    <recommendedName>
        <fullName evidence="7">PDZ GRASP-type domain-containing protein</fullName>
    </recommendedName>
</protein>
<dbReference type="GeneID" id="10505707"/>
<dbReference type="OrthoDB" id="3318at2759"/>
<dbReference type="KEGG" id="dpp:DICPUDRAFT_156632"/>
<feature type="region of interest" description="Disordered" evidence="6">
    <location>
        <begin position="255"/>
        <end position="289"/>
    </location>
</feature>
<dbReference type="InterPro" id="IPR024958">
    <property type="entry name" value="GRASP_PDZ"/>
</dbReference>
<keyword evidence="5" id="KW-0479">Metal-binding</keyword>
<dbReference type="PANTHER" id="PTHR12893">
    <property type="entry name" value="GOLGI REASSEMBLY STACKING PROTEIN GRASP"/>
    <property type="match status" value="1"/>
</dbReference>
<evidence type="ECO:0000256" key="5">
    <source>
        <dbReference type="PIRSR" id="PIRSR607583-1"/>
    </source>
</evidence>
<evidence type="ECO:0000256" key="6">
    <source>
        <dbReference type="SAM" id="MobiDB-lite"/>
    </source>
</evidence>
<dbReference type="eggNOG" id="KOG3834">
    <property type="taxonomic scope" value="Eukaryota"/>
</dbReference>
<evidence type="ECO:0000256" key="3">
    <source>
        <dbReference type="ARBA" id="ARBA00023034"/>
    </source>
</evidence>
<dbReference type="AlphaFoldDB" id="F0ZX17"/>
<feature type="compositionally biased region" description="Pro residues" evidence="6">
    <location>
        <begin position="262"/>
        <end position="274"/>
    </location>
</feature>
<reference evidence="9" key="1">
    <citation type="journal article" date="2011" name="Genome Biol.">
        <title>Comparative genomics of the social amoebae Dictyostelium discoideum and Dictyostelium purpureum.</title>
        <authorList>
            <consortium name="US DOE Joint Genome Institute (JGI-PGF)"/>
            <person name="Sucgang R."/>
            <person name="Kuo A."/>
            <person name="Tian X."/>
            <person name="Salerno W."/>
            <person name="Parikh A."/>
            <person name="Feasley C.L."/>
            <person name="Dalin E."/>
            <person name="Tu H."/>
            <person name="Huang E."/>
            <person name="Barry K."/>
            <person name="Lindquist E."/>
            <person name="Shapiro H."/>
            <person name="Bruce D."/>
            <person name="Schmutz J."/>
            <person name="Salamov A."/>
            <person name="Fey P."/>
            <person name="Gaudet P."/>
            <person name="Anjard C."/>
            <person name="Babu M.M."/>
            <person name="Basu S."/>
            <person name="Bushmanova Y."/>
            <person name="van der Wel H."/>
            <person name="Katoh-Kurasawa M."/>
            <person name="Dinh C."/>
            <person name="Coutinho P.M."/>
            <person name="Saito T."/>
            <person name="Elias M."/>
            <person name="Schaap P."/>
            <person name="Kay R.R."/>
            <person name="Henrissat B."/>
            <person name="Eichinger L."/>
            <person name="Rivero F."/>
            <person name="Putnam N.H."/>
            <person name="West C.M."/>
            <person name="Loomis W.F."/>
            <person name="Chisholm R.L."/>
            <person name="Shaulsky G."/>
            <person name="Strassmann J.E."/>
            <person name="Queller D.C."/>
            <person name="Kuspa A."/>
            <person name="Grigoriev I.V."/>
        </authorList>
    </citation>
    <scope>NUCLEOTIDE SEQUENCE [LARGE SCALE GENOMIC DNA]</scope>
    <source>
        <strain evidence="9">QSDP1</strain>
    </source>
</reference>
<feature type="domain" description="PDZ GRASP-type" evidence="7">
    <location>
        <begin position="119"/>
        <end position="208"/>
    </location>
</feature>
<keyword evidence="3" id="KW-0333">Golgi apparatus</keyword>
<proteinExistence type="predicted"/>
<gene>
    <name evidence="8" type="ORF">DICPUDRAFT_156632</name>
</gene>
<dbReference type="InParanoid" id="F0ZX17"/>
<keyword evidence="2" id="KW-0677">Repeat</keyword>
<dbReference type="PROSITE" id="PS51865">
    <property type="entry name" value="PDZ_GRASP"/>
    <property type="match status" value="2"/>
</dbReference>
<dbReference type="GO" id="GO:0009847">
    <property type="term" value="P:spore germination"/>
    <property type="evidence" value="ECO:0007669"/>
    <property type="project" value="EnsemblProtists"/>
</dbReference>
<dbReference type="InterPro" id="IPR036034">
    <property type="entry name" value="PDZ_sf"/>
</dbReference>
<dbReference type="RefSeq" id="XP_003291967.1">
    <property type="nucleotide sequence ID" value="XM_003291919.1"/>
</dbReference>
<accession>F0ZX17</accession>
<dbReference type="PANTHER" id="PTHR12893:SF0">
    <property type="entry name" value="GRASP65"/>
    <property type="match status" value="1"/>
</dbReference>
<evidence type="ECO:0000256" key="1">
    <source>
        <dbReference type="ARBA" id="ARBA00004394"/>
    </source>
</evidence>
<feature type="binding site" evidence="5">
    <location>
        <position position="111"/>
    </location>
    <ligand>
        <name>Zn(2+)</name>
        <dbReference type="ChEBI" id="CHEBI:29105"/>
    </ligand>
</feature>
<dbReference type="Proteomes" id="UP000001064">
    <property type="component" value="Unassembled WGS sequence"/>
</dbReference>
<evidence type="ECO:0000256" key="2">
    <source>
        <dbReference type="ARBA" id="ARBA00022737"/>
    </source>
</evidence>
<dbReference type="Pfam" id="PF04495">
    <property type="entry name" value="GRASP55_65"/>
    <property type="match status" value="1"/>
</dbReference>
<evidence type="ECO:0000313" key="8">
    <source>
        <dbReference type="EMBL" id="EGC31515.1"/>
    </source>
</evidence>
<evidence type="ECO:0000259" key="7">
    <source>
        <dbReference type="PROSITE" id="PS51865"/>
    </source>
</evidence>
<evidence type="ECO:0000256" key="4">
    <source>
        <dbReference type="ARBA" id="ARBA00023136"/>
    </source>
</evidence>
<organism evidence="8 9">
    <name type="scientific">Dictyostelium purpureum</name>
    <name type="common">Slime mold</name>
    <dbReference type="NCBI Taxonomy" id="5786"/>
    <lineage>
        <taxon>Eukaryota</taxon>
        <taxon>Amoebozoa</taxon>
        <taxon>Evosea</taxon>
        <taxon>Eumycetozoa</taxon>
        <taxon>Dictyostelia</taxon>
        <taxon>Dictyosteliales</taxon>
        <taxon>Dictyosteliaceae</taxon>
        <taxon>Dictyostelium</taxon>
    </lineage>
</organism>
<dbReference type="InterPro" id="IPR007583">
    <property type="entry name" value="GRASP55_65"/>
</dbReference>
<dbReference type="FunCoup" id="F0ZX17">
    <property type="interactions" value="71"/>
</dbReference>
<dbReference type="EMBL" id="GL871249">
    <property type="protein sequence ID" value="EGC31515.1"/>
    <property type="molecule type" value="Genomic_DNA"/>
</dbReference>
<dbReference type="STRING" id="5786.F0ZX17"/>
<dbReference type="VEuPathDB" id="AmoebaDB:DICPUDRAFT_156632"/>
<keyword evidence="4" id="KW-0472">Membrane</keyword>
<sequence>MGQQQSQQIQQQQQQLENNPYNKSGYHVLQVHQNSPSSGKLVPFFDFIVAANQVVFEKEDTRFSDTFKSNIGKPVTLIVYNIKSDSTREVPVIPSTTWGGQGLAGISIRYCSWEKTLENVWHVLDVYLNSPAHDAQLQSRIDYIVGTPDLILNEQEDFFTLINNNMYRPIQLYVYSSLTEQIRLVTITPNKNWGGSGSLGCDIGFGLLHRIPTKQQLASPMVNPGTPNLLHQHQQQQEKIAHQNIQQQILSSSPQNKQPLLPQQPLPISQPLPTPQRVESLKPPQDQFTDININNHQQEQQFLTPQKDDDTLITTNNKLHQQNNEPIKFNMEELQAESIDNSNIDLTNQFSKVQL</sequence>
<dbReference type="GO" id="GO:0007030">
    <property type="term" value="P:Golgi organization"/>
    <property type="evidence" value="ECO:0000318"/>
    <property type="project" value="GO_Central"/>
</dbReference>
<dbReference type="FunFam" id="2.30.42.10:FF:000026">
    <property type="entry name" value="Golgi reassembly stacking protein 2"/>
    <property type="match status" value="1"/>
</dbReference>
<comment type="subcellular location">
    <subcellularLocation>
        <location evidence="1">Golgi apparatus membrane</location>
    </subcellularLocation>
</comment>
<dbReference type="GO" id="GO:0046872">
    <property type="term" value="F:metal ion binding"/>
    <property type="evidence" value="ECO:0007669"/>
    <property type="project" value="UniProtKB-KW"/>
</dbReference>
<dbReference type="Gene3D" id="2.30.42.10">
    <property type="match status" value="2"/>
</dbReference>
<dbReference type="GO" id="GO:0009306">
    <property type="term" value="P:protein secretion"/>
    <property type="evidence" value="ECO:0007669"/>
    <property type="project" value="EnsemblProtists"/>
</dbReference>
<feature type="binding site" evidence="5">
    <location>
        <position position="27"/>
    </location>
    <ligand>
        <name>Zn(2+)</name>
        <dbReference type="ChEBI" id="CHEBI:29105"/>
    </ligand>
</feature>
<dbReference type="OMA" id="HRIPTKQ"/>
<feature type="domain" description="PDZ GRASP-type" evidence="7">
    <location>
        <begin position="24"/>
        <end position="113"/>
    </location>
</feature>
<evidence type="ECO:0000313" key="9">
    <source>
        <dbReference type="Proteomes" id="UP000001064"/>
    </source>
</evidence>
<name>F0ZX17_DICPU</name>
<dbReference type="GO" id="GO:0005794">
    <property type="term" value="C:Golgi apparatus"/>
    <property type="evidence" value="ECO:0000318"/>
    <property type="project" value="GO_Central"/>
</dbReference>
<keyword evidence="5" id="KW-0862">Zinc</keyword>
<keyword evidence="9" id="KW-1185">Reference proteome</keyword>